<dbReference type="InterPro" id="IPR016040">
    <property type="entry name" value="NAD(P)-bd_dom"/>
</dbReference>
<evidence type="ECO:0000313" key="3">
    <source>
        <dbReference type="Proteomes" id="UP000198662"/>
    </source>
</evidence>
<dbReference type="SUPFAM" id="SSF51735">
    <property type="entry name" value="NAD(P)-binding Rossmann-fold domains"/>
    <property type="match status" value="1"/>
</dbReference>
<evidence type="ECO:0000313" key="2">
    <source>
        <dbReference type="EMBL" id="SDL46128.1"/>
    </source>
</evidence>
<protein>
    <submittedName>
        <fullName evidence="2">Uncharacterized conserved protein YbjT, contains NAD(P)-binding and DUF2867 domains</fullName>
    </submittedName>
</protein>
<dbReference type="PANTHER" id="PTHR43162:SF1">
    <property type="entry name" value="PRESTALK A DIFFERENTIATION PROTEIN A"/>
    <property type="match status" value="1"/>
</dbReference>
<organism evidence="2 3">
    <name type="scientific">Glycomyces sambucus</name>
    <dbReference type="NCBI Taxonomy" id="380244"/>
    <lineage>
        <taxon>Bacteria</taxon>
        <taxon>Bacillati</taxon>
        <taxon>Actinomycetota</taxon>
        <taxon>Actinomycetes</taxon>
        <taxon>Glycomycetales</taxon>
        <taxon>Glycomycetaceae</taxon>
        <taxon>Glycomyces</taxon>
    </lineage>
</organism>
<dbReference type="Gene3D" id="3.90.25.10">
    <property type="entry name" value="UDP-galactose 4-epimerase, domain 1"/>
    <property type="match status" value="1"/>
</dbReference>
<dbReference type="Pfam" id="PF13460">
    <property type="entry name" value="NAD_binding_10"/>
    <property type="match status" value="1"/>
</dbReference>
<proteinExistence type="predicted"/>
<dbReference type="STRING" id="380244.SAMN05216298_3918"/>
<sequence length="293" mass="30312">MNHDTTASPRYLVIGANGKTGRRVSARLTAAGHAVRAVSRSTAPAFDWYDAATWSAALAGMDRVYITFQPDIAVPAAAGIIEAFGRAAAAHGVERLVLLSGRGEPEAEACERVLFASGVDTAVVRCSFFAQNFSEDFLAGPVHDGVIALPAGDVREPVLDAEDIAEVAVKALTEDGRTGHVFELTGPRLMTFGDMAADLGAATGREIVYLQVTPEEYAAGAVEAGMSADDAEMLAGLFTNIFDGRNASLTDGVADVLGRPARDFADFAAAAAAAGAWPTASAETTTSNETTAA</sequence>
<dbReference type="Gene3D" id="3.40.50.720">
    <property type="entry name" value="NAD(P)-binding Rossmann-like Domain"/>
    <property type="match status" value="1"/>
</dbReference>
<dbReference type="Proteomes" id="UP000198662">
    <property type="component" value="Unassembled WGS sequence"/>
</dbReference>
<dbReference type="InterPro" id="IPR036291">
    <property type="entry name" value="NAD(P)-bd_dom_sf"/>
</dbReference>
<name>A0A1G9K8M8_9ACTN</name>
<dbReference type="EMBL" id="FNGF01000006">
    <property type="protein sequence ID" value="SDL46128.1"/>
    <property type="molecule type" value="Genomic_DNA"/>
</dbReference>
<dbReference type="PANTHER" id="PTHR43162">
    <property type="match status" value="1"/>
</dbReference>
<accession>A0A1G9K8M8</accession>
<dbReference type="InterPro" id="IPR051604">
    <property type="entry name" value="Ergot_Alk_Oxidoreductase"/>
</dbReference>
<gene>
    <name evidence="2" type="ORF">SAMN05216298_3918</name>
</gene>
<reference evidence="3" key="1">
    <citation type="submission" date="2016-10" db="EMBL/GenBank/DDBJ databases">
        <authorList>
            <person name="Varghese N."/>
            <person name="Submissions S."/>
        </authorList>
    </citation>
    <scope>NUCLEOTIDE SEQUENCE [LARGE SCALE GENOMIC DNA]</scope>
    <source>
        <strain evidence="3">CGMCC 4.3147</strain>
    </source>
</reference>
<feature type="domain" description="NAD(P)-binding" evidence="1">
    <location>
        <begin position="15"/>
        <end position="103"/>
    </location>
</feature>
<evidence type="ECO:0000259" key="1">
    <source>
        <dbReference type="Pfam" id="PF13460"/>
    </source>
</evidence>
<dbReference type="AlphaFoldDB" id="A0A1G9K8M8"/>
<keyword evidence="3" id="KW-1185">Reference proteome</keyword>